<dbReference type="STRING" id="536227.Ccar_25065"/>
<organism evidence="1 2">
    <name type="scientific">Clostridium carboxidivorans P7</name>
    <dbReference type="NCBI Taxonomy" id="536227"/>
    <lineage>
        <taxon>Bacteria</taxon>
        <taxon>Bacillati</taxon>
        <taxon>Bacillota</taxon>
        <taxon>Clostridia</taxon>
        <taxon>Eubacteriales</taxon>
        <taxon>Clostridiaceae</taxon>
        <taxon>Clostridium</taxon>
    </lineage>
</organism>
<gene>
    <name evidence="1" type="ORF">CcarbDRAFT_0701</name>
</gene>
<protein>
    <submittedName>
        <fullName evidence="1">Uncharacterized protein</fullName>
    </submittedName>
</protein>
<comment type="caution">
    <text evidence="1">The sequence shown here is derived from an EMBL/GenBank/DDBJ whole genome shotgun (WGS) entry which is preliminary data.</text>
</comment>
<dbReference type="EMBL" id="ACVI01000007">
    <property type="protein sequence ID" value="EET88878.1"/>
    <property type="molecule type" value="Genomic_DNA"/>
</dbReference>
<evidence type="ECO:0000313" key="1">
    <source>
        <dbReference type="EMBL" id="EET88878.1"/>
    </source>
</evidence>
<proteinExistence type="predicted"/>
<evidence type="ECO:0000313" key="2">
    <source>
        <dbReference type="Proteomes" id="UP000004198"/>
    </source>
</evidence>
<sequence length="163" mass="19124">MSGIKVNGIDIENDYNKYITDNLNIIDIIEIVLKTPKEIIDDYLKSTVIYLERMLPKLELLVDDIYLGFSKDLWGKFADFFEGLESITRILEMLCDNKKLYHGIDNCIIIKKKLSEEIKNLSEAFKIEDRVYISDLIIYEIKVTLESLYKEINIILNKCNYII</sequence>
<name>C6PPI4_9CLOT</name>
<keyword evidence="2" id="KW-1185">Reference proteome</keyword>
<accession>C6PPI4</accession>
<dbReference type="AlphaFoldDB" id="C6PPI4"/>
<dbReference type="Proteomes" id="UP000004198">
    <property type="component" value="Unassembled WGS sequence"/>
</dbReference>
<dbReference type="RefSeq" id="WP_007059586.1">
    <property type="nucleotide sequence ID" value="NZ_ACVI01000007.1"/>
</dbReference>
<reference evidence="1 2" key="1">
    <citation type="submission" date="2009-06" db="EMBL/GenBank/DDBJ databases">
        <title>The draft genome of Clostridium carboxidivorans P7.</title>
        <authorList>
            <consortium name="US DOE Joint Genome Institute (JGI-PGF)"/>
            <person name="Lucas S."/>
            <person name="Copeland A."/>
            <person name="Lapidus A."/>
            <person name="Glavina del Rio T."/>
            <person name="Tice H."/>
            <person name="Bruce D."/>
            <person name="Goodwin L."/>
            <person name="Pitluck S."/>
            <person name="Larimer F."/>
            <person name="Land M.L."/>
            <person name="Hauser L."/>
            <person name="Hemme C.L."/>
        </authorList>
    </citation>
    <scope>NUCLEOTIDE SEQUENCE [LARGE SCALE GENOMIC DNA]</scope>
    <source>
        <strain evidence="1 2">P7</strain>
    </source>
</reference>